<evidence type="ECO:0000313" key="3">
    <source>
        <dbReference type="Proteomes" id="UP001163846"/>
    </source>
</evidence>
<sequence>MGTPSLFFLAPPSSPQHRPKPQLTRLPPFKTTFGTGVGSRDARQANHRSKPQFASYNIDLHLWVLDMIGARIPVTSLDIEVTSAGTKVQTFGLKKSNHRICMESSTFLL</sequence>
<organism evidence="2 3">
    <name type="scientific">Lentinula raphanica</name>
    <dbReference type="NCBI Taxonomy" id="153919"/>
    <lineage>
        <taxon>Eukaryota</taxon>
        <taxon>Fungi</taxon>
        <taxon>Dikarya</taxon>
        <taxon>Basidiomycota</taxon>
        <taxon>Agaricomycotina</taxon>
        <taxon>Agaricomycetes</taxon>
        <taxon>Agaricomycetidae</taxon>
        <taxon>Agaricales</taxon>
        <taxon>Marasmiineae</taxon>
        <taxon>Omphalotaceae</taxon>
        <taxon>Lentinula</taxon>
    </lineage>
</organism>
<reference evidence="2" key="1">
    <citation type="submission" date="2022-08" db="EMBL/GenBank/DDBJ databases">
        <authorList>
            <consortium name="DOE Joint Genome Institute"/>
            <person name="Min B."/>
            <person name="Riley R."/>
            <person name="Sierra-Patev S."/>
            <person name="Naranjo-Ortiz M."/>
            <person name="Looney B."/>
            <person name="Konkel Z."/>
            <person name="Slot J.C."/>
            <person name="Sakamoto Y."/>
            <person name="Steenwyk J.L."/>
            <person name="Rokas A."/>
            <person name="Carro J."/>
            <person name="Camarero S."/>
            <person name="Ferreira P."/>
            <person name="Molpeceres G."/>
            <person name="Ruiz-Duenas F.J."/>
            <person name="Serrano A."/>
            <person name="Henrissat B."/>
            <person name="Drula E."/>
            <person name="Hughes K.W."/>
            <person name="Mata J.L."/>
            <person name="Ishikawa N.K."/>
            <person name="Vargas-Isla R."/>
            <person name="Ushijima S."/>
            <person name="Smith C.A."/>
            <person name="Ahrendt S."/>
            <person name="Andreopoulos W."/>
            <person name="He G."/>
            <person name="Labutti K."/>
            <person name="Lipzen A."/>
            <person name="Ng V."/>
            <person name="Sandor L."/>
            <person name="Barry K."/>
            <person name="Martinez A.T."/>
            <person name="Xiao Y."/>
            <person name="Gibbons J.G."/>
            <person name="Terashima K."/>
            <person name="Hibbett D.S."/>
            <person name="Grigoriev I.V."/>
        </authorList>
    </citation>
    <scope>NUCLEOTIDE SEQUENCE</scope>
    <source>
        <strain evidence="2">TFB9207</strain>
    </source>
</reference>
<protein>
    <submittedName>
        <fullName evidence="2">Uncharacterized protein</fullName>
    </submittedName>
</protein>
<feature type="compositionally biased region" description="Low complexity" evidence="1">
    <location>
        <begin position="1"/>
        <end position="11"/>
    </location>
</feature>
<gene>
    <name evidence="2" type="ORF">F5878DRAFT_665917</name>
</gene>
<accession>A0AA38NYT1</accession>
<evidence type="ECO:0000256" key="1">
    <source>
        <dbReference type="SAM" id="MobiDB-lite"/>
    </source>
</evidence>
<evidence type="ECO:0000313" key="2">
    <source>
        <dbReference type="EMBL" id="KAJ3833135.1"/>
    </source>
</evidence>
<proteinExistence type="predicted"/>
<dbReference type="AlphaFoldDB" id="A0AA38NYT1"/>
<feature type="region of interest" description="Disordered" evidence="1">
    <location>
        <begin position="1"/>
        <end position="48"/>
    </location>
</feature>
<name>A0AA38NYT1_9AGAR</name>
<keyword evidence="3" id="KW-1185">Reference proteome</keyword>
<dbReference type="Proteomes" id="UP001163846">
    <property type="component" value="Unassembled WGS sequence"/>
</dbReference>
<comment type="caution">
    <text evidence="2">The sequence shown here is derived from an EMBL/GenBank/DDBJ whole genome shotgun (WGS) entry which is preliminary data.</text>
</comment>
<dbReference type="EMBL" id="MU806764">
    <property type="protein sequence ID" value="KAJ3833135.1"/>
    <property type="molecule type" value="Genomic_DNA"/>
</dbReference>